<name>A0ABY8FIZ9_9GAMM</name>
<accession>A0ABY8FIZ9</accession>
<feature type="chain" id="PRO_5046920015" evidence="2">
    <location>
        <begin position="39"/>
        <end position="332"/>
    </location>
</feature>
<keyword evidence="4" id="KW-1185">Reference proteome</keyword>
<feature type="signal peptide" evidence="2">
    <location>
        <begin position="1"/>
        <end position="38"/>
    </location>
</feature>
<dbReference type="Gene3D" id="3.40.190.150">
    <property type="entry name" value="Bordetella uptake gene, domain 1"/>
    <property type="match status" value="1"/>
</dbReference>
<reference evidence="3 4" key="1">
    <citation type="submission" date="2019-01" db="EMBL/GenBank/DDBJ databases">
        <title>Genome sequence of Salinicola endophyticus REST5.</title>
        <authorList>
            <person name="Nascimento F.X."/>
        </authorList>
    </citation>
    <scope>NUCLEOTIDE SEQUENCE [LARGE SCALE GENOMIC DNA]</scope>
    <source>
        <strain evidence="3 4">REST5</strain>
    </source>
</reference>
<evidence type="ECO:0000313" key="3">
    <source>
        <dbReference type="EMBL" id="WFF42030.1"/>
    </source>
</evidence>
<proteinExistence type="inferred from homology"/>
<dbReference type="InterPro" id="IPR005064">
    <property type="entry name" value="BUG"/>
</dbReference>
<gene>
    <name evidence="3" type="ORF">EVC62_11250</name>
</gene>
<dbReference type="CDD" id="cd07012">
    <property type="entry name" value="PBP2_Bug_TTT"/>
    <property type="match status" value="1"/>
</dbReference>
<evidence type="ECO:0000313" key="4">
    <source>
        <dbReference type="Proteomes" id="UP001321526"/>
    </source>
</evidence>
<dbReference type="EMBL" id="CP035631">
    <property type="protein sequence ID" value="WFF42030.1"/>
    <property type="molecule type" value="Genomic_DNA"/>
</dbReference>
<sequence>MLKTLDAVRDVSTQATRALAAIALSTLALAASSLPAFAAYPDKPIEVIVGYSAGGGTDVLARVVGKYLERELGEDASVVVKNQPGAGGQIGFTRVATAKADGYTLGTFNLPAAMAMTYDRKAAYDVDSFDYLANVVHDPNTLVVSKQSPYHTLDDLIQAARAEPGSLSVALSALGGNDHFSALLLAAATDTQFNLIPFNGASMARTALLGGHVAVGTMALSQTIGFDDELRVLAVLDDKRSPFAPDVPTAKEQGYAIEMGSYRGFVAPKGLPDEVKTRLRAAFAALADNTALRDELAAQGNALDIRVGDDYRALAKAQSETAKALWQQHPWK</sequence>
<protein>
    <submittedName>
        <fullName evidence="3">Tripartite tricarboxylate transporter substrate binding protein</fullName>
    </submittedName>
</protein>
<evidence type="ECO:0000256" key="2">
    <source>
        <dbReference type="SAM" id="SignalP"/>
    </source>
</evidence>
<evidence type="ECO:0000256" key="1">
    <source>
        <dbReference type="ARBA" id="ARBA00006987"/>
    </source>
</evidence>
<dbReference type="PANTHER" id="PTHR42928:SF5">
    <property type="entry name" value="BLR1237 PROTEIN"/>
    <property type="match status" value="1"/>
</dbReference>
<dbReference type="PANTHER" id="PTHR42928">
    <property type="entry name" value="TRICARBOXYLATE-BINDING PROTEIN"/>
    <property type="match status" value="1"/>
</dbReference>
<comment type="similarity">
    <text evidence="1">Belongs to the UPF0065 (bug) family.</text>
</comment>
<dbReference type="Pfam" id="PF03401">
    <property type="entry name" value="TctC"/>
    <property type="match status" value="1"/>
</dbReference>
<dbReference type="InterPro" id="IPR042100">
    <property type="entry name" value="Bug_dom1"/>
</dbReference>
<dbReference type="Gene3D" id="3.40.190.10">
    <property type="entry name" value="Periplasmic binding protein-like II"/>
    <property type="match status" value="1"/>
</dbReference>
<dbReference type="Proteomes" id="UP001321526">
    <property type="component" value="Chromosome"/>
</dbReference>
<dbReference type="SUPFAM" id="SSF53850">
    <property type="entry name" value="Periplasmic binding protein-like II"/>
    <property type="match status" value="1"/>
</dbReference>
<dbReference type="PIRSF" id="PIRSF017082">
    <property type="entry name" value="YflP"/>
    <property type="match status" value="1"/>
</dbReference>
<dbReference type="RefSeq" id="WP_110675035.1">
    <property type="nucleotide sequence ID" value="NZ_CP035631.1"/>
</dbReference>
<organism evidence="3 4">
    <name type="scientific">Salinicola endophyticus</name>
    <dbReference type="NCBI Taxonomy" id="1949083"/>
    <lineage>
        <taxon>Bacteria</taxon>
        <taxon>Pseudomonadati</taxon>
        <taxon>Pseudomonadota</taxon>
        <taxon>Gammaproteobacteria</taxon>
        <taxon>Oceanospirillales</taxon>
        <taxon>Halomonadaceae</taxon>
        <taxon>Salinicola</taxon>
    </lineage>
</organism>
<keyword evidence="2" id="KW-0732">Signal</keyword>